<feature type="chain" id="PRO_5046458693" description="Protein kinase domain-containing protein" evidence="18">
    <location>
        <begin position="24"/>
        <end position="879"/>
    </location>
</feature>
<keyword evidence="13 17" id="KW-0472">Membrane</keyword>
<dbReference type="InterPro" id="IPR052422">
    <property type="entry name" value="Auxin_Ser/Thr_Kinase"/>
</dbReference>
<feature type="transmembrane region" description="Helical" evidence="17">
    <location>
        <begin position="462"/>
        <end position="483"/>
    </location>
</feature>
<dbReference type="PROSITE" id="PS00108">
    <property type="entry name" value="PROTEIN_KINASE_ST"/>
    <property type="match status" value="1"/>
</dbReference>
<dbReference type="InterPro" id="IPR011009">
    <property type="entry name" value="Kinase-like_dom_sf"/>
</dbReference>
<evidence type="ECO:0000256" key="16">
    <source>
        <dbReference type="PROSITE-ProRule" id="PRU10141"/>
    </source>
</evidence>
<name>A0ABR0DSH4_9LAMI</name>
<evidence type="ECO:0000256" key="9">
    <source>
        <dbReference type="ARBA" id="ARBA00022741"/>
    </source>
</evidence>
<dbReference type="PROSITE" id="PS50011">
    <property type="entry name" value="PROTEIN_KINASE_DOM"/>
    <property type="match status" value="1"/>
</dbReference>
<dbReference type="PANTHER" id="PTHR47986:SF9">
    <property type="entry name" value="RECEPTOR-LIKE KINASE TMK4"/>
    <property type="match status" value="1"/>
</dbReference>
<feature type="binding site" evidence="16">
    <location>
        <position position="586"/>
    </location>
    <ligand>
        <name>ATP</name>
        <dbReference type="ChEBI" id="CHEBI:30616"/>
    </ligand>
</feature>
<evidence type="ECO:0000313" key="20">
    <source>
        <dbReference type="EMBL" id="KAK4492183.1"/>
    </source>
</evidence>
<keyword evidence="11 16" id="KW-0067">ATP-binding</keyword>
<evidence type="ECO:0000256" key="4">
    <source>
        <dbReference type="ARBA" id="ARBA00022614"/>
    </source>
</evidence>
<accession>A0ABR0DSH4</accession>
<dbReference type="Pfam" id="PF07714">
    <property type="entry name" value="PK_Tyr_Ser-Thr"/>
    <property type="match status" value="1"/>
</dbReference>
<keyword evidence="15" id="KW-0325">Glycoprotein</keyword>
<dbReference type="PANTHER" id="PTHR47986">
    <property type="entry name" value="OSJNBA0070M12.3 PROTEIN"/>
    <property type="match status" value="1"/>
</dbReference>
<keyword evidence="4" id="KW-0433">Leucine-rich repeat</keyword>
<keyword evidence="10" id="KW-0418">Kinase</keyword>
<keyword evidence="14" id="KW-0675">Receptor</keyword>
<reference evidence="20 21" key="1">
    <citation type="journal article" date="2023" name="bioRxiv">
        <title>Genome report: Whole genome sequence and annotation of Penstemon davidsonii.</title>
        <authorList>
            <person name="Ostevik K.L."/>
            <person name="Alabady M."/>
            <person name="Zhang M."/>
            <person name="Rausher M.D."/>
        </authorList>
    </citation>
    <scope>NUCLEOTIDE SEQUENCE [LARGE SCALE GENOMIC DNA]</scope>
    <source>
        <strain evidence="20">DNT005</strain>
        <tissue evidence="20">Whole leaf</tissue>
    </source>
</reference>
<dbReference type="Proteomes" id="UP001291926">
    <property type="component" value="Unassembled WGS sequence"/>
</dbReference>
<dbReference type="InterPro" id="IPR017441">
    <property type="entry name" value="Protein_kinase_ATP_BS"/>
</dbReference>
<protein>
    <recommendedName>
        <fullName evidence="19">Protein kinase domain-containing protein</fullName>
    </recommendedName>
</protein>
<sequence>MPKERHKSFLLFLLLAFRPYVSADDADVMARLAQSLSPTPSAWTGSNFCKWEGVSCNYNKVTSINLSSKSLSGTIPPEITQLSSLQSLSLQRNQLSGPLPPLSNHPSLQEINLDFNNFNSTPNDFLSGLTSLQSFSINNNTFLQPWKIPHTLRDSTAITSFLASNANIIGEIPDIFDSLPSLQNLRLSYNAMTGSLPKSFAKSAIQYLWLNNVGFSGTIQVLGTMTQLKEVWLQVNKFSGPIPDLSALTELSDLQLRDNILTGVIPDSLTKLPKLQTVSLQDNKFQGPMPSFPSVVKVSLGNTNKFCNPTPGPCDPQVTTLLEIVGAMGYPLTLADSWEGNNPCQNWKFIICEKGSVTKLNFGKQNWTGTISPAIANLTELKTLSLNDNRLVGAIPTSLTNLKQLQIIDISNNNISGKVPAFVSHVTVITTGNVYIGQDVPIDYPDSSSSSHNAAKSSTSPWVVVVPVIVFVLISSLIGFVIYRRHSNKKTIKYKWAGKRSESGNSEKQLIVNVENTFPISAQVTPIRSPGEKSDYHVHDGGNVTIPVEVLHEVTNNFSEDNVIGKGGFGIVYKGKLHDGTRIAVKRMESSLINNKGQNEFKAEIEVLTKVRHRNLVALHGFCNNGNERLLVYEYMPQGCLGEHLFNWQEMGIEALTWNQRVTIALDVARGVEYLHSLAQQSFIHRDLKPSNILLGDDMRAKVSDFGLVKSSPDGDYSFETRLAGTFGYLAPEYAATGRVTTKVDVFAFGVILMEIITGRKALDDSLPDEKCHLVTWFRRILVQSNAIQDALDPTLGPSTDEKTFQSILKVAELAGHCTAREPYQRPDMSHAVNVLSPLVEQWTPVPDEDESFGLDFHLSLPQAVQKWKANEDSFSKNL</sequence>
<keyword evidence="9 16" id="KW-0547">Nucleotide-binding</keyword>
<evidence type="ECO:0000256" key="13">
    <source>
        <dbReference type="ARBA" id="ARBA00023136"/>
    </source>
</evidence>
<keyword evidence="6 17" id="KW-0812">Transmembrane</keyword>
<evidence type="ECO:0000256" key="18">
    <source>
        <dbReference type="SAM" id="SignalP"/>
    </source>
</evidence>
<dbReference type="InterPro" id="IPR000719">
    <property type="entry name" value="Prot_kinase_dom"/>
</dbReference>
<dbReference type="Pfam" id="PF08263">
    <property type="entry name" value="LRRNT_2"/>
    <property type="match status" value="2"/>
</dbReference>
<dbReference type="InterPro" id="IPR008271">
    <property type="entry name" value="Ser/Thr_kinase_AS"/>
</dbReference>
<keyword evidence="7 18" id="KW-0732">Signal</keyword>
<evidence type="ECO:0000256" key="14">
    <source>
        <dbReference type="ARBA" id="ARBA00023170"/>
    </source>
</evidence>
<evidence type="ECO:0000256" key="8">
    <source>
        <dbReference type="ARBA" id="ARBA00022737"/>
    </source>
</evidence>
<gene>
    <name evidence="20" type="ORF">RD792_002981</name>
</gene>
<feature type="domain" description="Protein kinase" evidence="19">
    <location>
        <begin position="558"/>
        <end position="840"/>
    </location>
</feature>
<evidence type="ECO:0000256" key="1">
    <source>
        <dbReference type="ARBA" id="ARBA00004167"/>
    </source>
</evidence>
<comment type="caution">
    <text evidence="20">The sequence shown here is derived from an EMBL/GenBank/DDBJ whole genome shotgun (WGS) entry which is preliminary data.</text>
</comment>
<evidence type="ECO:0000256" key="12">
    <source>
        <dbReference type="ARBA" id="ARBA00022989"/>
    </source>
</evidence>
<keyword evidence="3" id="KW-0723">Serine/threonine-protein kinase</keyword>
<dbReference type="SUPFAM" id="SSF56112">
    <property type="entry name" value="Protein kinase-like (PK-like)"/>
    <property type="match status" value="1"/>
</dbReference>
<evidence type="ECO:0000256" key="17">
    <source>
        <dbReference type="SAM" id="Phobius"/>
    </source>
</evidence>
<feature type="signal peptide" evidence="18">
    <location>
        <begin position="1"/>
        <end position="23"/>
    </location>
</feature>
<dbReference type="Gene3D" id="3.30.200.20">
    <property type="entry name" value="Phosphorylase Kinase, domain 1"/>
    <property type="match status" value="1"/>
</dbReference>
<dbReference type="InterPro" id="IPR001245">
    <property type="entry name" value="Ser-Thr/Tyr_kinase_cat_dom"/>
</dbReference>
<evidence type="ECO:0000256" key="2">
    <source>
        <dbReference type="ARBA" id="ARBA00008684"/>
    </source>
</evidence>
<dbReference type="InterPro" id="IPR001611">
    <property type="entry name" value="Leu-rich_rpt"/>
</dbReference>
<keyword evidence="8" id="KW-0677">Repeat</keyword>
<dbReference type="PROSITE" id="PS00107">
    <property type="entry name" value="PROTEIN_KINASE_ATP"/>
    <property type="match status" value="1"/>
</dbReference>
<dbReference type="Gene3D" id="3.80.10.10">
    <property type="entry name" value="Ribonuclease Inhibitor"/>
    <property type="match status" value="2"/>
</dbReference>
<dbReference type="InterPro" id="IPR013210">
    <property type="entry name" value="LRR_N_plant-typ"/>
</dbReference>
<dbReference type="SMART" id="SM00220">
    <property type="entry name" value="S_TKc"/>
    <property type="match status" value="1"/>
</dbReference>
<evidence type="ECO:0000256" key="10">
    <source>
        <dbReference type="ARBA" id="ARBA00022777"/>
    </source>
</evidence>
<dbReference type="InterPro" id="IPR032675">
    <property type="entry name" value="LRR_dom_sf"/>
</dbReference>
<comment type="subcellular location">
    <subcellularLocation>
        <location evidence="1">Membrane</location>
        <topology evidence="1">Single-pass membrane protein</topology>
    </subcellularLocation>
</comment>
<comment type="similarity">
    <text evidence="2">Belongs to the protein kinase superfamily. Ser/Thr protein kinase family.</text>
</comment>
<proteinExistence type="inferred from homology"/>
<dbReference type="Gene3D" id="1.10.510.10">
    <property type="entry name" value="Transferase(Phosphotransferase) domain 1"/>
    <property type="match status" value="1"/>
</dbReference>
<dbReference type="EMBL" id="JAYDYQ010001087">
    <property type="protein sequence ID" value="KAK4492183.1"/>
    <property type="molecule type" value="Genomic_DNA"/>
</dbReference>
<evidence type="ECO:0000256" key="11">
    <source>
        <dbReference type="ARBA" id="ARBA00022840"/>
    </source>
</evidence>
<keyword evidence="12 17" id="KW-1133">Transmembrane helix</keyword>
<evidence type="ECO:0000256" key="6">
    <source>
        <dbReference type="ARBA" id="ARBA00022692"/>
    </source>
</evidence>
<evidence type="ECO:0000259" key="19">
    <source>
        <dbReference type="PROSITE" id="PS50011"/>
    </source>
</evidence>
<evidence type="ECO:0000256" key="3">
    <source>
        <dbReference type="ARBA" id="ARBA00022527"/>
    </source>
</evidence>
<evidence type="ECO:0000313" key="21">
    <source>
        <dbReference type="Proteomes" id="UP001291926"/>
    </source>
</evidence>
<keyword evidence="5" id="KW-0808">Transferase</keyword>
<dbReference type="Pfam" id="PF00560">
    <property type="entry name" value="LRR_1"/>
    <property type="match status" value="4"/>
</dbReference>
<keyword evidence="21" id="KW-1185">Reference proteome</keyword>
<dbReference type="SUPFAM" id="SSF52058">
    <property type="entry name" value="L domain-like"/>
    <property type="match status" value="2"/>
</dbReference>
<organism evidence="20 21">
    <name type="scientific">Penstemon davidsonii</name>
    <dbReference type="NCBI Taxonomy" id="160366"/>
    <lineage>
        <taxon>Eukaryota</taxon>
        <taxon>Viridiplantae</taxon>
        <taxon>Streptophyta</taxon>
        <taxon>Embryophyta</taxon>
        <taxon>Tracheophyta</taxon>
        <taxon>Spermatophyta</taxon>
        <taxon>Magnoliopsida</taxon>
        <taxon>eudicotyledons</taxon>
        <taxon>Gunneridae</taxon>
        <taxon>Pentapetalae</taxon>
        <taxon>asterids</taxon>
        <taxon>lamiids</taxon>
        <taxon>Lamiales</taxon>
        <taxon>Plantaginaceae</taxon>
        <taxon>Cheloneae</taxon>
        <taxon>Penstemon</taxon>
    </lineage>
</organism>
<evidence type="ECO:0000256" key="5">
    <source>
        <dbReference type="ARBA" id="ARBA00022679"/>
    </source>
</evidence>
<evidence type="ECO:0000256" key="15">
    <source>
        <dbReference type="ARBA" id="ARBA00023180"/>
    </source>
</evidence>
<dbReference type="CDD" id="cd14066">
    <property type="entry name" value="STKc_IRAK"/>
    <property type="match status" value="1"/>
</dbReference>
<evidence type="ECO:0000256" key="7">
    <source>
        <dbReference type="ARBA" id="ARBA00022729"/>
    </source>
</evidence>